<dbReference type="SMART" id="SM00855">
    <property type="entry name" value="PGAM"/>
    <property type="match status" value="1"/>
</dbReference>
<dbReference type="SUPFAM" id="SSF53254">
    <property type="entry name" value="Phosphoglycerate mutase-like"/>
    <property type="match status" value="1"/>
</dbReference>
<gene>
    <name evidence="2" type="ORF">FHS31_002641</name>
</gene>
<keyword evidence="3" id="KW-1185">Reference proteome</keyword>
<comment type="caution">
    <text evidence="2">The sequence shown here is derived from an EMBL/GenBank/DDBJ whole genome shotgun (WGS) entry which is preliminary data.</text>
</comment>
<protein>
    <submittedName>
        <fullName evidence="2">Phosphohistidine phosphatase</fullName>
        <ecNumber evidence="2">3.1.3.-</ecNumber>
    </submittedName>
</protein>
<evidence type="ECO:0000313" key="2">
    <source>
        <dbReference type="EMBL" id="NIJ09011.1"/>
    </source>
</evidence>
<dbReference type="PANTHER" id="PTHR47623">
    <property type="entry name" value="OS09G0287300 PROTEIN"/>
    <property type="match status" value="1"/>
</dbReference>
<dbReference type="RefSeq" id="WP_167074209.1">
    <property type="nucleotide sequence ID" value="NZ_JAAOZC010000007.1"/>
</dbReference>
<dbReference type="Pfam" id="PF00300">
    <property type="entry name" value="His_Phos_1"/>
    <property type="match status" value="1"/>
</dbReference>
<dbReference type="Proteomes" id="UP000727456">
    <property type="component" value="Unassembled WGS sequence"/>
</dbReference>
<evidence type="ECO:0000313" key="3">
    <source>
        <dbReference type="Proteomes" id="UP000727456"/>
    </source>
</evidence>
<proteinExistence type="predicted"/>
<feature type="region of interest" description="Disordered" evidence="1">
    <location>
        <begin position="156"/>
        <end position="179"/>
    </location>
</feature>
<evidence type="ECO:0000256" key="1">
    <source>
        <dbReference type="SAM" id="MobiDB-lite"/>
    </source>
</evidence>
<dbReference type="GO" id="GO:0016787">
    <property type="term" value="F:hydrolase activity"/>
    <property type="evidence" value="ECO:0007669"/>
    <property type="project" value="UniProtKB-KW"/>
</dbReference>
<keyword evidence="2" id="KW-0378">Hydrolase</keyword>
<dbReference type="InterPro" id="IPR029033">
    <property type="entry name" value="His_PPase_superfam"/>
</dbReference>
<organism evidence="2 3">
    <name type="scientific">Sphingomonas vulcanisoli</name>
    <dbReference type="NCBI Taxonomy" id="1658060"/>
    <lineage>
        <taxon>Bacteria</taxon>
        <taxon>Pseudomonadati</taxon>
        <taxon>Pseudomonadota</taxon>
        <taxon>Alphaproteobacteria</taxon>
        <taxon>Sphingomonadales</taxon>
        <taxon>Sphingomonadaceae</taxon>
        <taxon>Sphingomonas</taxon>
    </lineage>
</organism>
<dbReference type="PANTHER" id="PTHR47623:SF1">
    <property type="entry name" value="OS09G0287300 PROTEIN"/>
    <property type="match status" value="1"/>
</dbReference>
<dbReference type="EMBL" id="JAAOZC010000007">
    <property type="protein sequence ID" value="NIJ09011.1"/>
    <property type="molecule type" value="Genomic_DNA"/>
</dbReference>
<dbReference type="Gene3D" id="3.40.50.1240">
    <property type="entry name" value="Phosphoglycerate mutase-like"/>
    <property type="match status" value="1"/>
</dbReference>
<accession>A0ABX0TZE8</accession>
<reference evidence="2 3" key="1">
    <citation type="submission" date="2020-03" db="EMBL/GenBank/DDBJ databases">
        <title>Genomic Encyclopedia of Type Strains, Phase III (KMG-III): the genomes of soil and plant-associated and newly described type strains.</title>
        <authorList>
            <person name="Whitman W."/>
        </authorList>
    </citation>
    <scope>NUCLEOTIDE SEQUENCE [LARGE SCALE GENOMIC DNA]</scope>
    <source>
        <strain evidence="2 3">CECT 8804</strain>
    </source>
</reference>
<dbReference type="CDD" id="cd07067">
    <property type="entry name" value="HP_PGM_like"/>
    <property type="match status" value="1"/>
</dbReference>
<sequence length="179" mass="19922">MKRLTLLRHAKSGDDGMAKRDFDRPLNAKGRKVARAIGRYLRDEGAHFDRILASPALRVAETLEEVSAGYGPGIDPAWERRIYLGTADELLDVLHEVPDEADDVLLVGHNPGLEELVLMLVPEGEQSERRTVQEKYPTASVAEIDLDTSSWARLTPGSGRLKRFTRPRDLDPAFGPDQP</sequence>
<dbReference type="InterPro" id="IPR013078">
    <property type="entry name" value="His_Pase_superF_clade-1"/>
</dbReference>
<dbReference type="EC" id="3.1.3.-" evidence="2"/>
<name>A0ABX0TZE8_9SPHN</name>